<keyword evidence="3 6" id="KW-0812">Transmembrane</keyword>
<dbReference type="GO" id="GO:0005886">
    <property type="term" value="C:plasma membrane"/>
    <property type="evidence" value="ECO:0007669"/>
    <property type="project" value="UniProtKB-SubCell"/>
</dbReference>
<feature type="transmembrane region" description="Helical" evidence="6">
    <location>
        <begin position="216"/>
        <end position="235"/>
    </location>
</feature>
<feature type="transmembrane region" description="Helical" evidence="6">
    <location>
        <begin position="151"/>
        <end position="179"/>
    </location>
</feature>
<dbReference type="PANTHER" id="PTHR43701:SF13">
    <property type="entry name" value="MEMBRANE TRANSPORTER PROTEIN YRKJ-RELATED"/>
    <property type="match status" value="1"/>
</dbReference>
<feature type="transmembrane region" description="Helical" evidence="6">
    <location>
        <begin position="185"/>
        <end position="204"/>
    </location>
</feature>
<keyword evidence="5 6" id="KW-0472">Membrane</keyword>
<reference evidence="7 8" key="1">
    <citation type="journal article" date="2015" name="Genome Announc.">
        <title>Draft Genome Sequence of Brevibacillus brevis DZQ7, a Plant Growth-Promoting Rhizobacterium with Broad-Spectrum Antimicrobial Activity.</title>
        <authorList>
            <person name="Hou Q."/>
            <person name="Wang C."/>
            <person name="Hou X."/>
            <person name="Xia Z."/>
            <person name="Ye J."/>
            <person name="Liu K."/>
            <person name="Liu H."/>
            <person name="Wang J."/>
            <person name="Guo H."/>
            <person name="Yu X."/>
            <person name="Yang Y."/>
            <person name="Du B."/>
            <person name="Ding Y."/>
        </authorList>
    </citation>
    <scope>NUCLEOTIDE SEQUENCE [LARGE SCALE GENOMIC DNA]</scope>
    <source>
        <strain evidence="7 8">DZQ7</strain>
    </source>
</reference>
<comment type="subcellular location">
    <subcellularLocation>
        <location evidence="6">Cell membrane</location>
        <topology evidence="6">Multi-pass membrane protein</topology>
    </subcellularLocation>
    <subcellularLocation>
        <location evidence="1">Membrane</location>
        <topology evidence="1">Multi-pass membrane protein</topology>
    </subcellularLocation>
</comment>
<gene>
    <name evidence="7" type="ORF">AB432_000455</name>
</gene>
<evidence type="ECO:0000256" key="2">
    <source>
        <dbReference type="ARBA" id="ARBA00009142"/>
    </source>
</evidence>
<evidence type="ECO:0000256" key="4">
    <source>
        <dbReference type="ARBA" id="ARBA00022989"/>
    </source>
</evidence>
<evidence type="ECO:0000256" key="3">
    <source>
        <dbReference type="ARBA" id="ARBA00022692"/>
    </source>
</evidence>
<evidence type="ECO:0000256" key="1">
    <source>
        <dbReference type="ARBA" id="ARBA00004141"/>
    </source>
</evidence>
<feature type="transmembrane region" description="Helical" evidence="6">
    <location>
        <begin position="91"/>
        <end position="108"/>
    </location>
</feature>
<evidence type="ECO:0000256" key="6">
    <source>
        <dbReference type="RuleBase" id="RU363041"/>
    </source>
</evidence>
<evidence type="ECO:0000313" key="8">
    <source>
        <dbReference type="Proteomes" id="UP000036061"/>
    </source>
</evidence>
<feature type="transmembrane region" description="Helical" evidence="6">
    <location>
        <begin position="7"/>
        <end position="32"/>
    </location>
</feature>
<dbReference type="InterPro" id="IPR051598">
    <property type="entry name" value="TSUP/Inactive_protease-like"/>
</dbReference>
<proteinExistence type="inferred from homology"/>
<sequence length="262" mass="27057">MDVLLLLLMVSLGFVGSFFSGLLGIGGAIISYPMLLFIPPALGVAQFSAQEVSVISMFQVFFASLSGVLAFRKRNGKNSPLIHKGLVRDMGVSILAGSLIGAALSQYLSNESINLVYGILAIIAVILMLVKNRGTEAAAGEVTYNRFIAAGAAFAVGIVSGIVGAGGAFILIPIMLTVLKIPTRVTIASSLAIVFISAIGGVIGKLSGGQIPLLPVLYTVIGSVLGAPVGSMVSAKSDVKYLRYGLIVLISGTAIKIWSDIL</sequence>
<dbReference type="AlphaFoldDB" id="A0A2Z4MAZ1"/>
<dbReference type="Proteomes" id="UP000036061">
    <property type="component" value="Chromosome"/>
</dbReference>
<dbReference type="InterPro" id="IPR002781">
    <property type="entry name" value="TM_pro_TauE-like"/>
</dbReference>
<dbReference type="RefSeq" id="WP_048035535.1">
    <property type="nucleotide sequence ID" value="NZ_CP030117.1"/>
</dbReference>
<protein>
    <recommendedName>
        <fullName evidence="6">Probable membrane transporter protein</fullName>
    </recommendedName>
</protein>
<keyword evidence="4 6" id="KW-1133">Transmembrane helix</keyword>
<dbReference type="PANTHER" id="PTHR43701">
    <property type="entry name" value="MEMBRANE TRANSPORTER PROTEIN MJ0441-RELATED"/>
    <property type="match status" value="1"/>
</dbReference>
<keyword evidence="6" id="KW-1003">Cell membrane</keyword>
<dbReference type="EMBL" id="CP030117">
    <property type="protein sequence ID" value="AWX53650.1"/>
    <property type="molecule type" value="Genomic_DNA"/>
</dbReference>
<feature type="transmembrane region" description="Helical" evidence="6">
    <location>
        <begin position="52"/>
        <end position="71"/>
    </location>
</feature>
<dbReference type="Pfam" id="PF01925">
    <property type="entry name" value="TauE"/>
    <property type="match status" value="1"/>
</dbReference>
<comment type="similarity">
    <text evidence="2 6">Belongs to the 4-toluene sulfonate uptake permease (TSUP) (TC 2.A.102) family.</text>
</comment>
<accession>A0A2Z4MAZ1</accession>
<evidence type="ECO:0000313" key="7">
    <source>
        <dbReference type="EMBL" id="AWX53650.1"/>
    </source>
</evidence>
<name>A0A2Z4MAZ1_BREBE</name>
<evidence type="ECO:0000256" key="5">
    <source>
        <dbReference type="ARBA" id="ARBA00023136"/>
    </source>
</evidence>
<organism evidence="7 8">
    <name type="scientific">Brevibacillus brevis</name>
    <name type="common">Bacillus brevis</name>
    <dbReference type="NCBI Taxonomy" id="1393"/>
    <lineage>
        <taxon>Bacteria</taxon>
        <taxon>Bacillati</taxon>
        <taxon>Bacillota</taxon>
        <taxon>Bacilli</taxon>
        <taxon>Bacillales</taxon>
        <taxon>Paenibacillaceae</taxon>
        <taxon>Brevibacillus</taxon>
    </lineage>
</organism>
<feature type="transmembrane region" description="Helical" evidence="6">
    <location>
        <begin position="114"/>
        <end position="130"/>
    </location>
</feature>